<keyword evidence="4" id="KW-0677">Repeat</keyword>
<evidence type="ECO:0000256" key="2">
    <source>
        <dbReference type="ARBA" id="ARBA00022552"/>
    </source>
</evidence>
<keyword evidence="2 6" id="KW-0698">rRNA processing</keyword>
<dbReference type="InterPro" id="IPR019775">
    <property type="entry name" value="WD40_repeat_CS"/>
</dbReference>
<dbReference type="InterPro" id="IPR012953">
    <property type="entry name" value="BOP1_N_dom"/>
</dbReference>
<dbReference type="HAMAP" id="MF_03027">
    <property type="entry name" value="BOP1"/>
    <property type="match status" value="1"/>
</dbReference>
<feature type="region of interest" description="Disordered" evidence="8">
    <location>
        <begin position="1"/>
        <end position="126"/>
    </location>
</feature>
<evidence type="ECO:0000256" key="7">
    <source>
        <dbReference type="PROSITE-ProRule" id="PRU00221"/>
    </source>
</evidence>
<reference evidence="10 11" key="1">
    <citation type="journal article" date="2015" name="Genome Biol. Evol.">
        <title>Phylogenomic analyses indicate that early fungi evolved digesting cell walls of algal ancestors of land plants.</title>
        <authorList>
            <person name="Chang Y."/>
            <person name="Wang S."/>
            <person name="Sekimoto S."/>
            <person name="Aerts A.L."/>
            <person name="Choi C."/>
            <person name="Clum A."/>
            <person name="LaButti K.M."/>
            <person name="Lindquist E.A."/>
            <person name="Yee Ngan C."/>
            <person name="Ohm R.A."/>
            <person name="Salamov A.A."/>
            <person name="Grigoriev I.V."/>
            <person name="Spatafora J.W."/>
            <person name="Berbee M.L."/>
        </authorList>
    </citation>
    <scope>NUCLEOTIDE SEQUENCE [LARGE SCALE GENOMIC DNA]</scope>
    <source>
        <strain evidence="10 11">NRRL 28638</strain>
    </source>
</reference>
<dbReference type="InterPro" id="IPR001680">
    <property type="entry name" value="WD40_rpt"/>
</dbReference>
<feature type="domain" description="BOP1 N-terminal" evidence="9">
    <location>
        <begin position="130"/>
        <end position="386"/>
    </location>
</feature>
<dbReference type="GO" id="GO:0000466">
    <property type="term" value="P:maturation of 5.8S rRNA from tricistronic rRNA transcript (SSU-rRNA, 5.8S rRNA, LSU-rRNA)"/>
    <property type="evidence" value="ECO:0007669"/>
    <property type="project" value="UniProtKB-UniRule"/>
</dbReference>
<evidence type="ECO:0000313" key="11">
    <source>
        <dbReference type="Proteomes" id="UP000070444"/>
    </source>
</evidence>
<feature type="compositionally biased region" description="Acidic residues" evidence="8">
    <location>
        <begin position="107"/>
        <end position="119"/>
    </location>
</feature>
<dbReference type="Proteomes" id="UP000070444">
    <property type="component" value="Unassembled WGS sequence"/>
</dbReference>
<dbReference type="GO" id="GO:0030687">
    <property type="term" value="C:preribosome, large subunit precursor"/>
    <property type="evidence" value="ECO:0007669"/>
    <property type="project" value="UniProtKB-UniRule"/>
</dbReference>
<feature type="compositionally biased region" description="Acidic residues" evidence="8">
    <location>
        <begin position="1"/>
        <end position="16"/>
    </location>
</feature>
<sequence length="733" mass="84040">MTIEGEEETIEEDEEEKFSGDELNFPESDSDGSETLNEGDDDEEDGDDETVENGDDEDDEELDSDPDVSEEDNEDSDSEFDWEEETKPKNEKKAKKDPNAPLPEIDPVYDSDSSTEENENTIGNVPMEWYDEFPHIGYTVDGKKIYRPAQGDELDKFLDQMDDPDAWKTVRDEAAQQNVKLSKEELEIIKKVQLGQFPQADYNPYEPTIEYFSSKVEEMPLSAAPEPKRRFQPSKWENQKIMKLVRAIRAGKIVLKKVKKNKTPKTYNLWDESAENKMRDKDFMPPPKKSLPDHSESYNPPEEYLFNDEEKEEWKNTAPEDREKDFIPEKFKNLRSVPGYARSFQEAFKRCMNLYLNPRSRKNKLDIDPESLIPKLPDPKDLQPFPTRLAIRYKGHTHRIRTFSLDPSGVYMVSGSDDKTVKVWEVSTGRCLKSYKFSAPIASVAWNPNPEISLIAVCCENEVSLICPELLTSAEGLAKTTSLISSGRAAAGMKTDKSKAEWRKPTQSEIDQDIVSVVGVTKDLAQVIWHRKGDYFASLSPEDGPNSILIHQLSKHSTQRPFHKLQGKVQKLMFHPTRPHFMVLLQRTVRIYNLQLQKLERTLQSGAQWLSSLDVHPKGDNVIVGSYDRRLCWFDLDWSSKPYKTLRFHKQAIRSVAYHPRYPLFASSSDDGTIQIFHGMVYSDLLQNPLIVPVKILRGHAITDSLGVLQTQFHPTQPWIFSCGADHTLCLFT</sequence>
<name>A0A137P6G4_CONC2</name>
<dbReference type="SUPFAM" id="SSF50978">
    <property type="entry name" value="WD40 repeat-like"/>
    <property type="match status" value="1"/>
</dbReference>
<evidence type="ECO:0000256" key="5">
    <source>
        <dbReference type="ARBA" id="ARBA00023242"/>
    </source>
</evidence>
<dbReference type="FunFam" id="2.130.10.10:FF:000061">
    <property type="entry name" value="Ribosome biogenesis protein BOP1 homolog"/>
    <property type="match status" value="1"/>
</dbReference>
<evidence type="ECO:0000256" key="8">
    <source>
        <dbReference type="SAM" id="MobiDB-lite"/>
    </source>
</evidence>
<dbReference type="Pfam" id="PF00400">
    <property type="entry name" value="WD40"/>
    <property type="match status" value="4"/>
</dbReference>
<evidence type="ECO:0000256" key="4">
    <source>
        <dbReference type="ARBA" id="ARBA00022737"/>
    </source>
</evidence>
<dbReference type="InterPro" id="IPR028598">
    <property type="entry name" value="BOP1/Erb1"/>
</dbReference>
<dbReference type="InterPro" id="IPR015943">
    <property type="entry name" value="WD40/YVTN_repeat-like_dom_sf"/>
</dbReference>
<evidence type="ECO:0000256" key="3">
    <source>
        <dbReference type="ARBA" id="ARBA00022574"/>
    </source>
</evidence>
<feature type="repeat" description="WD" evidence="7">
    <location>
        <begin position="646"/>
        <end position="677"/>
    </location>
</feature>
<dbReference type="PANTHER" id="PTHR17605:SF0">
    <property type="entry name" value="RIBOSOME BIOGENESIS PROTEIN BOP1"/>
    <property type="match status" value="1"/>
</dbReference>
<dbReference type="EMBL" id="KQ964498">
    <property type="protein sequence ID" value="KXN70585.1"/>
    <property type="molecule type" value="Genomic_DNA"/>
</dbReference>
<protein>
    <recommendedName>
        <fullName evidence="6">Ribosome biogenesis protein ERB1</fullName>
    </recommendedName>
    <alternativeName>
        <fullName evidence="6">Eukaryotic ribosome biogenesis protein 1</fullName>
    </alternativeName>
</protein>
<dbReference type="STRING" id="796925.A0A137P6G4"/>
<dbReference type="AlphaFoldDB" id="A0A137P6G4"/>
<feature type="compositionally biased region" description="Acidic residues" evidence="8">
    <location>
        <begin position="28"/>
        <end position="84"/>
    </location>
</feature>
<dbReference type="GO" id="GO:0005654">
    <property type="term" value="C:nucleoplasm"/>
    <property type="evidence" value="ECO:0007669"/>
    <property type="project" value="UniProtKB-SubCell"/>
</dbReference>
<evidence type="ECO:0000313" key="10">
    <source>
        <dbReference type="EMBL" id="KXN70585.1"/>
    </source>
</evidence>
<dbReference type="PROSITE" id="PS00678">
    <property type="entry name" value="WD_REPEATS_1"/>
    <property type="match status" value="1"/>
</dbReference>
<keyword evidence="5 6" id="KW-0539">Nucleus</keyword>
<dbReference type="OrthoDB" id="5571054at2759"/>
<evidence type="ECO:0000256" key="1">
    <source>
        <dbReference type="ARBA" id="ARBA00022517"/>
    </source>
</evidence>
<feature type="region of interest" description="Disordered" evidence="8">
    <location>
        <begin position="278"/>
        <end position="301"/>
    </location>
</feature>
<dbReference type="Gene3D" id="2.130.10.10">
    <property type="entry name" value="YVTN repeat-like/Quinoprotein amine dehydrogenase"/>
    <property type="match status" value="1"/>
</dbReference>
<dbReference type="SMART" id="SM01035">
    <property type="entry name" value="BOP1NT"/>
    <property type="match status" value="1"/>
</dbReference>
<organism evidence="10 11">
    <name type="scientific">Conidiobolus coronatus (strain ATCC 28846 / CBS 209.66 / NRRL 28638)</name>
    <name type="common">Delacroixia coronata</name>
    <dbReference type="NCBI Taxonomy" id="796925"/>
    <lineage>
        <taxon>Eukaryota</taxon>
        <taxon>Fungi</taxon>
        <taxon>Fungi incertae sedis</taxon>
        <taxon>Zoopagomycota</taxon>
        <taxon>Entomophthoromycotina</taxon>
        <taxon>Entomophthoromycetes</taxon>
        <taxon>Entomophthorales</taxon>
        <taxon>Ancylistaceae</taxon>
        <taxon>Conidiobolus</taxon>
    </lineage>
</organism>
<dbReference type="PANTHER" id="PTHR17605">
    <property type="entry name" value="RIBOSOME BIOGENESIS PROTEIN BOP1 BLOCK OF PROLIFERATION 1 PROTEIN"/>
    <property type="match status" value="1"/>
</dbReference>
<dbReference type="GO" id="GO:0070180">
    <property type="term" value="F:large ribosomal subunit rRNA binding"/>
    <property type="evidence" value="ECO:0007669"/>
    <property type="project" value="EnsemblFungi"/>
</dbReference>
<comment type="subunit">
    <text evidence="6">Component of the NOP7 complex, composed of ERB1, NOP7 and YTM1. Within the NOP7 complex ERB1 appears to interact directly with NOP7 and YTM1. The NOP7 complex also associates with the 66S pre-ribosome.</text>
</comment>
<comment type="subcellular location">
    <subcellularLocation>
        <location evidence="6">Nucleus</location>
        <location evidence="6">Nucleolus</location>
    </subcellularLocation>
    <subcellularLocation>
        <location evidence="6">Nucleus</location>
        <location evidence="6">Nucleoplasm</location>
    </subcellularLocation>
</comment>
<keyword evidence="1 6" id="KW-0690">Ribosome biogenesis</keyword>
<gene>
    <name evidence="6" type="primary">ERB1</name>
    <name evidence="10" type="ORF">CONCODRAFT_39243</name>
</gene>
<keyword evidence="11" id="KW-1185">Reference proteome</keyword>
<evidence type="ECO:0000256" key="6">
    <source>
        <dbReference type="HAMAP-Rule" id="MF_03027"/>
    </source>
</evidence>
<dbReference type="GO" id="GO:0070545">
    <property type="term" value="C:PeBoW complex"/>
    <property type="evidence" value="ECO:0007669"/>
    <property type="project" value="EnsemblFungi"/>
</dbReference>
<dbReference type="SMART" id="SM00320">
    <property type="entry name" value="WD40"/>
    <property type="match status" value="6"/>
</dbReference>
<comment type="function">
    <text evidence="6">Component of the NOP7 complex, which is required for maturation of the 25S and 5.8S ribosomal RNAs and formation of the 60S ribosome.</text>
</comment>
<dbReference type="GO" id="GO:0043021">
    <property type="term" value="F:ribonucleoprotein complex binding"/>
    <property type="evidence" value="ECO:0007669"/>
    <property type="project" value="UniProtKB-UniRule"/>
</dbReference>
<dbReference type="PROSITE" id="PS50082">
    <property type="entry name" value="WD_REPEATS_2"/>
    <property type="match status" value="2"/>
</dbReference>
<feature type="compositionally biased region" description="Basic and acidic residues" evidence="8">
    <location>
        <begin position="85"/>
        <end position="98"/>
    </location>
</feature>
<evidence type="ECO:0000259" key="9">
    <source>
        <dbReference type="SMART" id="SM01035"/>
    </source>
</evidence>
<dbReference type="PROSITE" id="PS50294">
    <property type="entry name" value="WD_REPEATS_REGION"/>
    <property type="match status" value="1"/>
</dbReference>
<proteinExistence type="inferred from homology"/>
<keyword evidence="3 7" id="KW-0853">WD repeat</keyword>
<dbReference type="OMA" id="MRPAKGE"/>
<comment type="similarity">
    <text evidence="6">Belongs to the WD repeat BOP1/ERB1 family.</text>
</comment>
<accession>A0A137P6G4</accession>
<dbReference type="InterPro" id="IPR036322">
    <property type="entry name" value="WD40_repeat_dom_sf"/>
</dbReference>
<dbReference type="GO" id="GO:0000463">
    <property type="term" value="P:maturation of LSU-rRNA from tricistronic rRNA transcript (SSU-rRNA, 5.8S rRNA, LSU-rRNA)"/>
    <property type="evidence" value="ECO:0007669"/>
    <property type="project" value="UniProtKB-UniRule"/>
</dbReference>
<feature type="repeat" description="WD" evidence="7">
    <location>
        <begin position="393"/>
        <end position="434"/>
    </location>
</feature>
<dbReference type="Pfam" id="PF08145">
    <property type="entry name" value="BOP1NT"/>
    <property type="match status" value="1"/>
</dbReference>